<evidence type="ECO:0000313" key="8">
    <source>
        <dbReference type="Proteomes" id="UP000027604"/>
    </source>
</evidence>
<keyword evidence="3" id="KW-0472">Membrane</keyword>
<dbReference type="Pfam" id="PF03527">
    <property type="entry name" value="RHS"/>
    <property type="match status" value="1"/>
</dbReference>
<keyword evidence="3" id="KW-0812">Transmembrane</keyword>
<dbReference type="Pfam" id="PF05488">
    <property type="entry name" value="PAAR_motif"/>
    <property type="match status" value="1"/>
</dbReference>
<feature type="transmembrane region" description="Helical" evidence="3">
    <location>
        <begin position="28"/>
        <end position="47"/>
    </location>
</feature>
<dbReference type="HOGENOM" id="CLU_001218_1_4_4"/>
<dbReference type="KEGG" id="jag:GJA_2891"/>
<dbReference type="InterPro" id="IPR056823">
    <property type="entry name" value="TEN-like_YD-shell"/>
</dbReference>
<dbReference type="InterPro" id="IPR001826">
    <property type="entry name" value="RHS"/>
</dbReference>
<evidence type="ECO:0000256" key="2">
    <source>
        <dbReference type="SAM" id="MobiDB-lite"/>
    </source>
</evidence>
<dbReference type="EMBL" id="HG322949">
    <property type="protein sequence ID" value="CDG83520.1"/>
    <property type="molecule type" value="Genomic_DNA"/>
</dbReference>
<feature type="domain" description="DUF6531" evidence="5">
    <location>
        <begin position="246"/>
        <end position="326"/>
    </location>
</feature>
<dbReference type="Pfam" id="PF25023">
    <property type="entry name" value="TEN_YD-shell"/>
    <property type="match status" value="2"/>
</dbReference>
<dbReference type="InterPro" id="IPR050708">
    <property type="entry name" value="T6SS_VgrG/RHS"/>
</dbReference>
<evidence type="ECO:0000259" key="4">
    <source>
        <dbReference type="Pfam" id="PF03527"/>
    </source>
</evidence>
<evidence type="ECO:0000256" key="1">
    <source>
        <dbReference type="ARBA" id="ARBA00022737"/>
    </source>
</evidence>
<dbReference type="Pfam" id="PF20148">
    <property type="entry name" value="DUF6531"/>
    <property type="match status" value="1"/>
</dbReference>
<keyword evidence="8" id="KW-1185">Reference proteome</keyword>
<dbReference type="PANTHER" id="PTHR32305:SF15">
    <property type="entry name" value="PROTEIN RHSA-RELATED"/>
    <property type="match status" value="1"/>
</dbReference>
<dbReference type="Gene3D" id="2.180.10.10">
    <property type="entry name" value="RHS repeat-associated core"/>
    <property type="match status" value="3"/>
</dbReference>
<dbReference type="CDD" id="cd14742">
    <property type="entry name" value="PAAR_RHS"/>
    <property type="match status" value="1"/>
</dbReference>
<evidence type="ECO:0000256" key="3">
    <source>
        <dbReference type="SAM" id="Phobius"/>
    </source>
</evidence>
<evidence type="ECO:0000259" key="5">
    <source>
        <dbReference type="Pfam" id="PF20148"/>
    </source>
</evidence>
<evidence type="ECO:0000259" key="6">
    <source>
        <dbReference type="Pfam" id="PF25023"/>
    </source>
</evidence>
<dbReference type="NCBIfam" id="TIGR03696">
    <property type="entry name" value="Rhs_assc_core"/>
    <property type="match status" value="1"/>
</dbReference>
<gene>
    <name evidence="7" type="ORF">GJA_2891</name>
</gene>
<dbReference type="RefSeq" id="WP_051780822.1">
    <property type="nucleotide sequence ID" value="NZ_BCTH01000034.1"/>
</dbReference>
<dbReference type="PANTHER" id="PTHR32305">
    <property type="match status" value="1"/>
</dbReference>
<dbReference type="Gene3D" id="2.60.200.60">
    <property type="match status" value="1"/>
</dbReference>
<dbReference type="InterPro" id="IPR022385">
    <property type="entry name" value="Rhs_assc_core"/>
</dbReference>
<protein>
    <submittedName>
        <fullName evidence="7">RHS family protein</fullName>
    </submittedName>
</protein>
<dbReference type="Proteomes" id="UP000027604">
    <property type="component" value="Chromosome I"/>
</dbReference>
<accession>W0V7G3</accession>
<dbReference type="InterPro" id="IPR008727">
    <property type="entry name" value="PAAR_motif"/>
</dbReference>
<feature type="domain" description="Teneurin-like YD-shell" evidence="6">
    <location>
        <begin position="604"/>
        <end position="787"/>
    </location>
</feature>
<keyword evidence="3" id="KW-1133">Transmembrane helix</keyword>
<dbReference type="InterPro" id="IPR006530">
    <property type="entry name" value="YD"/>
</dbReference>
<dbReference type="Pfam" id="PF05593">
    <property type="entry name" value="RHS_repeat"/>
    <property type="match status" value="1"/>
</dbReference>
<dbReference type="NCBIfam" id="TIGR01643">
    <property type="entry name" value="YD_repeat_2x"/>
    <property type="match status" value="7"/>
</dbReference>
<reference evidence="7 8" key="1">
    <citation type="journal article" date="2015" name="Genome Announc.">
        <title>Genome Sequence of Mushroom Soft-Rot Pathogen Janthinobacterium agaricidamnosum.</title>
        <authorList>
            <person name="Graupner K."/>
            <person name="Lackner G."/>
            <person name="Hertweck C."/>
        </authorList>
    </citation>
    <scope>NUCLEOTIDE SEQUENCE [LARGE SCALE GENOMIC DNA]</scope>
    <source>
        <strain evidence="8">NBRC 102515 / DSM 9628</strain>
    </source>
</reference>
<evidence type="ECO:0000313" key="7">
    <source>
        <dbReference type="EMBL" id="CDG83520.1"/>
    </source>
</evidence>
<feature type="domain" description="Teneurin-like YD-shell" evidence="6">
    <location>
        <begin position="950"/>
        <end position="1120"/>
    </location>
</feature>
<name>W0V7G3_9BURK</name>
<proteinExistence type="predicted"/>
<keyword evidence="1" id="KW-0677">Repeat</keyword>
<feature type="transmembrane region" description="Helical" evidence="3">
    <location>
        <begin position="54"/>
        <end position="71"/>
    </location>
</feature>
<dbReference type="PATRIC" id="fig|1349767.4.peg.4610"/>
<feature type="region of interest" description="Disordered" evidence="2">
    <location>
        <begin position="1385"/>
        <end position="1407"/>
    </location>
</feature>
<organism evidence="7 8">
    <name type="scientific">Janthinobacterium agaricidamnosum NBRC 102515 = DSM 9628</name>
    <dbReference type="NCBI Taxonomy" id="1349767"/>
    <lineage>
        <taxon>Bacteria</taxon>
        <taxon>Pseudomonadati</taxon>
        <taxon>Pseudomonadota</taxon>
        <taxon>Betaproteobacteria</taxon>
        <taxon>Burkholderiales</taxon>
        <taxon>Oxalobacteraceae</taxon>
        <taxon>Janthinobacterium</taxon>
    </lineage>
</organism>
<dbReference type="InterPro" id="IPR045351">
    <property type="entry name" value="DUF6531"/>
</dbReference>
<dbReference type="eggNOG" id="COG4104">
    <property type="taxonomic scope" value="Bacteria"/>
</dbReference>
<dbReference type="STRING" id="1349767.GJA_2891"/>
<sequence>MCPAAARLTDPIAHTSIWGNLAKMGGSLIVGALVGAALTIAVSAALVATLATGGLGLVALLAIGFAVGAAMEGSGLNGFIDHHINRLVDALIPPSIEGKIVSGSPGVRTNSLAAARAAAPGPLDVIACAMHASGPPPMIAQGSDNVFIDGHPAARSGDKTTCGGTIAAGSDNVFIGGGTVTVRDIEDERPWWISALGVALGVALALCGRGKMNLSALKSALPCLLMNFGAAMAGSMVGHHIKNYIGHPVNVITGGKVLRETPDFLLPGPLALAWCRFYSSHDQRDGGLFGPGWSVPYEVALSIERDAAGQVAALHYCDWQGRRITFPPVQPGSSHYSTAEGYYLICTELGQYLVESIDGMYRDFGLPAPHFAGTLKLQRLEDRNGNWHALRYDATGRLLHINDGCGRRLDLLYDPSFPARVAEVRLGKGALDEPAETLMSYRYTAQGELAQVHDRSGQEVRRFAYRQGLMSEHSVPGGLSCHYEWSGSGNHARVARHWTDDGEGYDFHYDLLLRYTSVNDQLGRQYRWDWNDDQQPAAYTDAEGHVWRYLWDTNRQLVECGDPSGAVTRCEYDAAGRLLTVINALGQIEKTEWHASLDVPTAETDAAGNRWSYVYDQRGNLIAATDPSAYETEQFHDSRGLPHTIRDARGGYTHLEWNVCGQLTGYTDCSGKHSAFAYDTRGALASVTDALGHATRYDNDALGRLHSIAAADGSLQRLRYDALGQLTASIDSAGRETRYQRNRRGLLTRRTNPLGHSVQFVYDNAHRLQRLVNENGEAYRFEYDRNDHVIAETGLDGTIRHIVHDARGLPVSVTDAVGETDALTLRMQRDALGRLSARHARGRGTAYRYDQIGQLVQARQYSDSGGHRTVHDHLMLSYSPRGELLSETGQMGKLSHQYDALGNRSATTLPDGRTINSLYYGSGHLHQINIDGGIVSDIERDDLHREVSRSQGRLGSSFGYDSMGRKTWQHASGEARHDTVLRKEWRYDPAGEMTQKRHSRNGVSHYLYDPLGRIVSSAQAARRELFNWDAAANLVDSTQQAGYVKHNRLLMFEDKRFDYDVHGRLESKQIGAHTVQHFRYDGEHRLREVETVRSGVRQLVYFDYDALGRRIKKTDAFGTTRFLWDGLRMLQEQRGGDVATYLYEPDSYAPLARIDSQAASDAVAAPCTPLPDANDTVAGKVYYFHNDVSGMPEELSGANGKLVWQAQYKTWGNTVSETWELAEPGQPASQPLPQNLRFQGQYLDRDTGLHYNTSRFYDPDIGKFISPDPIGLAGGANLYTYAPNPLTWIDPWGWTCSPQANQTQGNSGRDEFLARLLSSKRFEVIDKEVRVNTPGNGHYRKMDILIKDRKTGELLHVEVKTGGAYRNPSQLSKDADIAVGKSSNGNTTWGTRKIDGKISGGKGSDTGPLKTIELTVDHRTGKILK</sequence>
<dbReference type="eggNOG" id="COG3209">
    <property type="taxonomic scope" value="Bacteria"/>
</dbReference>
<feature type="domain" description="RHS protein conserved region" evidence="4">
    <location>
        <begin position="1181"/>
        <end position="1217"/>
    </location>
</feature>
<dbReference type="InterPro" id="IPR031325">
    <property type="entry name" value="RHS_repeat"/>
</dbReference>